<proteinExistence type="predicted"/>
<dbReference type="RefSeq" id="WP_207155002.1">
    <property type="nucleotide sequence ID" value="NZ_AP024484.1"/>
</dbReference>
<dbReference type="Proteomes" id="UP001319045">
    <property type="component" value="Chromosome"/>
</dbReference>
<reference evidence="1 2" key="1">
    <citation type="journal article" date="2022" name="Int. J. Syst. Evol. Microbiol.">
        <title>Prevotella herbatica sp. nov., a plant polysaccharide-decomposing anaerobic bacterium isolated from a methanogenic reactor.</title>
        <authorList>
            <person name="Uek A."/>
            <person name="Tonouchi A."/>
            <person name="Kaku N."/>
            <person name="Ueki K."/>
        </authorList>
    </citation>
    <scope>NUCLEOTIDE SEQUENCE [LARGE SCALE GENOMIC DNA]</scope>
    <source>
        <strain evidence="1 2">WR041</strain>
    </source>
</reference>
<gene>
    <name evidence="1" type="ORF">prwr041_07000</name>
</gene>
<evidence type="ECO:0000313" key="1">
    <source>
        <dbReference type="EMBL" id="BCS84807.1"/>
    </source>
</evidence>
<protein>
    <submittedName>
        <fullName evidence="1">Uncharacterized protein</fullName>
    </submittedName>
</protein>
<name>A0ABM7NWM7_9BACT</name>
<dbReference type="EMBL" id="AP024484">
    <property type="protein sequence ID" value="BCS84807.1"/>
    <property type="molecule type" value="Genomic_DNA"/>
</dbReference>
<sequence length="75" mass="9083">MEFVYCIPYNIPYTQFHLGAIVDIQEKQTHLFSHHNMPHHDFYHLPMFTETKKFQKENGNAQNRIHDKRLADAWI</sequence>
<organism evidence="1 2">
    <name type="scientific">Prevotella herbatica</name>
    <dbReference type="NCBI Taxonomy" id="2801997"/>
    <lineage>
        <taxon>Bacteria</taxon>
        <taxon>Pseudomonadati</taxon>
        <taxon>Bacteroidota</taxon>
        <taxon>Bacteroidia</taxon>
        <taxon>Bacteroidales</taxon>
        <taxon>Prevotellaceae</taxon>
        <taxon>Prevotella</taxon>
    </lineage>
</organism>
<accession>A0ABM7NWM7</accession>
<evidence type="ECO:0000313" key="2">
    <source>
        <dbReference type="Proteomes" id="UP001319045"/>
    </source>
</evidence>
<keyword evidence="2" id="KW-1185">Reference proteome</keyword>